<dbReference type="Proteomes" id="UP000320048">
    <property type="component" value="Unassembled WGS sequence"/>
</dbReference>
<sequence>MGDLLDWALSMAKGKREWVDSKPLPWDRGVERFFRALEAFDAYMASDAPLHAPAEKLFQGPIADALTHVGQIATRRRLAGAPVRGENYFLADIVEGRVGPEQPAPRKEFD</sequence>
<dbReference type="EMBL" id="VBAO01000188">
    <property type="protein sequence ID" value="TMI81025.1"/>
    <property type="molecule type" value="Genomic_DNA"/>
</dbReference>
<proteinExistence type="predicted"/>
<organism evidence="1 2">
    <name type="scientific">Candidatus Segetimicrobium genomatis</name>
    <dbReference type="NCBI Taxonomy" id="2569760"/>
    <lineage>
        <taxon>Bacteria</taxon>
        <taxon>Bacillati</taxon>
        <taxon>Candidatus Sysuimicrobiota</taxon>
        <taxon>Candidatus Sysuimicrobiia</taxon>
        <taxon>Candidatus Sysuimicrobiales</taxon>
        <taxon>Candidatus Segetimicrobiaceae</taxon>
        <taxon>Candidatus Segetimicrobium</taxon>
    </lineage>
</organism>
<reference evidence="1 2" key="1">
    <citation type="journal article" date="2019" name="Nat. Microbiol.">
        <title>Mediterranean grassland soil C-N compound turnover is dependent on rainfall and depth, and is mediated by genomically divergent microorganisms.</title>
        <authorList>
            <person name="Diamond S."/>
            <person name="Andeer P.F."/>
            <person name="Li Z."/>
            <person name="Crits-Christoph A."/>
            <person name="Burstein D."/>
            <person name="Anantharaman K."/>
            <person name="Lane K.R."/>
            <person name="Thomas B.C."/>
            <person name="Pan C."/>
            <person name="Northen T.R."/>
            <person name="Banfield J.F."/>
        </authorList>
    </citation>
    <scope>NUCLEOTIDE SEQUENCE [LARGE SCALE GENOMIC DNA]</scope>
    <source>
        <strain evidence="1">NP_7</strain>
    </source>
</reference>
<gene>
    <name evidence="1" type="ORF">E6H04_07580</name>
</gene>
<protein>
    <submittedName>
        <fullName evidence="1">Uncharacterized protein</fullName>
    </submittedName>
</protein>
<dbReference type="AlphaFoldDB" id="A0A537JBY9"/>
<evidence type="ECO:0000313" key="1">
    <source>
        <dbReference type="EMBL" id="TMI81025.1"/>
    </source>
</evidence>
<accession>A0A537JBY9</accession>
<evidence type="ECO:0000313" key="2">
    <source>
        <dbReference type="Proteomes" id="UP000320048"/>
    </source>
</evidence>
<name>A0A537JBY9_9BACT</name>
<comment type="caution">
    <text evidence="1">The sequence shown here is derived from an EMBL/GenBank/DDBJ whole genome shotgun (WGS) entry which is preliminary data.</text>
</comment>